<dbReference type="EMBL" id="JAPZBR010000008">
    <property type="protein sequence ID" value="KAJ5340292.1"/>
    <property type="molecule type" value="Genomic_DNA"/>
</dbReference>
<dbReference type="GO" id="GO:0003677">
    <property type="term" value="F:DNA binding"/>
    <property type="evidence" value="ECO:0007669"/>
    <property type="project" value="UniProtKB-KW"/>
</dbReference>
<dbReference type="Pfam" id="PF06912">
    <property type="entry name" value="DUF1275"/>
    <property type="match status" value="1"/>
</dbReference>
<comment type="caution">
    <text evidence="8">The sequence shown here is derived from an EMBL/GenBank/DDBJ whole genome shotgun (WGS) entry which is preliminary data.</text>
</comment>
<dbReference type="Gene3D" id="4.10.240.10">
    <property type="entry name" value="Zn(2)-C6 fungal-type DNA-binding domain"/>
    <property type="match status" value="1"/>
</dbReference>
<evidence type="ECO:0000256" key="4">
    <source>
        <dbReference type="ARBA" id="ARBA00023242"/>
    </source>
</evidence>
<feature type="transmembrane region" description="Helical" evidence="6">
    <location>
        <begin position="12"/>
        <end position="39"/>
    </location>
</feature>
<reference evidence="8" key="2">
    <citation type="journal article" date="2023" name="IMA Fungus">
        <title>Comparative genomic study of the Penicillium genus elucidates a diverse pangenome and 15 lateral gene transfer events.</title>
        <authorList>
            <person name="Petersen C."/>
            <person name="Sorensen T."/>
            <person name="Nielsen M.R."/>
            <person name="Sondergaard T.E."/>
            <person name="Sorensen J.L."/>
            <person name="Fitzpatrick D.A."/>
            <person name="Frisvad J.C."/>
            <person name="Nielsen K.L."/>
        </authorList>
    </citation>
    <scope>NUCLEOTIDE SEQUENCE</scope>
    <source>
        <strain evidence="8">IBT 35675</strain>
    </source>
</reference>
<protein>
    <recommendedName>
        <fullName evidence="7">Zn(2)-C6 fungal-type domain-containing protein</fullName>
    </recommendedName>
</protein>
<evidence type="ECO:0000256" key="5">
    <source>
        <dbReference type="SAM" id="MobiDB-lite"/>
    </source>
</evidence>
<dbReference type="PANTHER" id="PTHR37488:SF7">
    <property type="entry name" value="DUF1275 DOMAIN PROTEIN"/>
    <property type="match status" value="1"/>
</dbReference>
<dbReference type="GO" id="GO:0008270">
    <property type="term" value="F:zinc ion binding"/>
    <property type="evidence" value="ECO:0007669"/>
    <property type="project" value="InterPro"/>
</dbReference>
<dbReference type="Proteomes" id="UP001148299">
    <property type="component" value="Unassembled WGS sequence"/>
</dbReference>
<dbReference type="InterPro" id="IPR001138">
    <property type="entry name" value="Zn2Cys6_DnaBD"/>
</dbReference>
<proteinExistence type="predicted"/>
<feature type="transmembrane region" description="Helical" evidence="6">
    <location>
        <begin position="187"/>
        <end position="204"/>
    </location>
</feature>
<evidence type="ECO:0000256" key="1">
    <source>
        <dbReference type="ARBA" id="ARBA00023015"/>
    </source>
</evidence>
<keyword evidence="6" id="KW-1133">Transmembrane helix</keyword>
<keyword evidence="6" id="KW-0472">Membrane</keyword>
<evidence type="ECO:0000256" key="6">
    <source>
        <dbReference type="SAM" id="Phobius"/>
    </source>
</evidence>
<dbReference type="SMART" id="SM00066">
    <property type="entry name" value="GAL4"/>
    <property type="match status" value="1"/>
</dbReference>
<sequence length="323" mass="35531">MPLNTGGDVIRMRLAILFIVITWLAVASFGSATGFAVVLPDHANSGLGASSQSLRPYGWARSLTSIGSFNLGSFVFAQLHCFLGTRRRASLVLSFLVQAYLILIKAGLVEAGAISSFLDGRPSQVIPPWDQEVPIVLLSLQFAGQIVASRSLRFNEIPTVVITSLLCDLMSDPKLFLLSNHKRDRRIIAFVLTLAGAIIGGWVTKSQRFYDYAPGSLAEGTSVADAPFLGPAPGSLYQINFEGHGQPTSTQLQQKRAHRQHRKDPSCDLCRERKVKCDASGSSSCTQCNNRRVRCQFTKETNRRMSSIKQVQDLEQLQNFKQQ</sequence>
<keyword evidence="4" id="KW-0539">Nucleus</keyword>
<dbReference type="PROSITE" id="PS50048">
    <property type="entry name" value="ZN2_CY6_FUNGAL_2"/>
    <property type="match status" value="1"/>
</dbReference>
<accession>A0A9W9QLN1</accession>
<dbReference type="CDD" id="cd00067">
    <property type="entry name" value="GAL4"/>
    <property type="match status" value="1"/>
</dbReference>
<feature type="domain" description="Zn(2)-C6 fungal-type" evidence="7">
    <location>
        <begin position="266"/>
        <end position="297"/>
    </location>
</feature>
<keyword evidence="2" id="KW-0238">DNA-binding</keyword>
<evidence type="ECO:0000313" key="9">
    <source>
        <dbReference type="Proteomes" id="UP001148299"/>
    </source>
</evidence>
<dbReference type="AlphaFoldDB" id="A0A9W9QLN1"/>
<dbReference type="InterPro" id="IPR036864">
    <property type="entry name" value="Zn2-C6_fun-type_DNA-bd_sf"/>
</dbReference>
<feature type="transmembrane region" description="Helical" evidence="6">
    <location>
        <begin position="59"/>
        <end position="77"/>
    </location>
</feature>
<dbReference type="GO" id="GO:0000981">
    <property type="term" value="F:DNA-binding transcription factor activity, RNA polymerase II-specific"/>
    <property type="evidence" value="ECO:0007669"/>
    <property type="project" value="InterPro"/>
</dbReference>
<dbReference type="PANTHER" id="PTHR37488">
    <property type="entry name" value="DUF1275 DOMAIN-CONTAINING PROTEIN"/>
    <property type="match status" value="1"/>
</dbReference>
<dbReference type="PROSITE" id="PS00463">
    <property type="entry name" value="ZN2_CY6_FUNGAL_1"/>
    <property type="match status" value="1"/>
</dbReference>
<evidence type="ECO:0000313" key="8">
    <source>
        <dbReference type="EMBL" id="KAJ5340292.1"/>
    </source>
</evidence>
<feature type="region of interest" description="Disordered" evidence="5">
    <location>
        <begin position="246"/>
        <end position="265"/>
    </location>
</feature>
<keyword evidence="9" id="KW-1185">Reference proteome</keyword>
<evidence type="ECO:0000256" key="3">
    <source>
        <dbReference type="ARBA" id="ARBA00023163"/>
    </source>
</evidence>
<evidence type="ECO:0000256" key="2">
    <source>
        <dbReference type="ARBA" id="ARBA00023125"/>
    </source>
</evidence>
<keyword evidence="6" id="KW-0812">Transmembrane</keyword>
<dbReference type="Pfam" id="PF00172">
    <property type="entry name" value="Zn_clus"/>
    <property type="match status" value="1"/>
</dbReference>
<feature type="transmembrane region" description="Helical" evidence="6">
    <location>
        <begin position="89"/>
        <end position="108"/>
    </location>
</feature>
<reference evidence="8" key="1">
    <citation type="submission" date="2022-12" db="EMBL/GenBank/DDBJ databases">
        <authorList>
            <person name="Petersen C."/>
        </authorList>
    </citation>
    <scope>NUCLEOTIDE SEQUENCE</scope>
    <source>
        <strain evidence="8">IBT 35675</strain>
    </source>
</reference>
<evidence type="ECO:0000259" key="7">
    <source>
        <dbReference type="PROSITE" id="PS50048"/>
    </source>
</evidence>
<dbReference type="InterPro" id="IPR010699">
    <property type="entry name" value="DUF1275"/>
</dbReference>
<organism evidence="8 9">
    <name type="scientific">Penicillium brevicompactum</name>
    <dbReference type="NCBI Taxonomy" id="5074"/>
    <lineage>
        <taxon>Eukaryota</taxon>
        <taxon>Fungi</taxon>
        <taxon>Dikarya</taxon>
        <taxon>Ascomycota</taxon>
        <taxon>Pezizomycotina</taxon>
        <taxon>Eurotiomycetes</taxon>
        <taxon>Eurotiomycetidae</taxon>
        <taxon>Eurotiales</taxon>
        <taxon>Aspergillaceae</taxon>
        <taxon>Penicillium</taxon>
    </lineage>
</organism>
<dbReference type="SUPFAM" id="SSF57701">
    <property type="entry name" value="Zn2/Cys6 DNA-binding domain"/>
    <property type="match status" value="1"/>
</dbReference>
<keyword evidence="1" id="KW-0805">Transcription regulation</keyword>
<name>A0A9W9QLN1_PENBR</name>
<gene>
    <name evidence="8" type="ORF">N7541_009416</name>
</gene>
<keyword evidence="3" id="KW-0804">Transcription</keyword>